<keyword evidence="9" id="KW-1185">Reference proteome</keyword>
<dbReference type="InterPro" id="IPR029063">
    <property type="entry name" value="SAM-dependent_MTases_sf"/>
</dbReference>
<keyword evidence="5" id="KW-0949">S-adenosyl-L-methionine</keyword>
<name>A0A9N9GAR4_9GLOM</name>
<dbReference type="PANTHER" id="PTHR10920:SF18">
    <property type="entry name" value="RRNA METHYLTRANSFERASE 2, MITOCHONDRIAL"/>
    <property type="match status" value="1"/>
</dbReference>
<evidence type="ECO:0000256" key="4">
    <source>
        <dbReference type="ARBA" id="ARBA00022679"/>
    </source>
</evidence>
<feature type="non-terminal residue" evidence="8">
    <location>
        <position position="256"/>
    </location>
</feature>
<evidence type="ECO:0000256" key="1">
    <source>
        <dbReference type="ARBA" id="ARBA00009258"/>
    </source>
</evidence>
<organism evidence="8 9">
    <name type="scientific">Diversispora eburnea</name>
    <dbReference type="NCBI Taxonomy" id="1213867"/>
    <lineage>
        <taxon>Eukaryota</taxon>
        <taxon>Fungi</taxon>
        <taxon>Fungi incertae sedis</taxon>
        <taxon>Mucoromycota</taxon>
        <taxon>Glomeromycotina</taxon>
        <taxon>Glomeromycetes</taxon>
        <taxon>Diversisporales</taxon>
        <taxon>Diversisporaceae</taxon>
        <taxon>Diversispora</taxon>
    </lineage>
</organism>
<evidence type="ECO:0000259" key="7">
    <source>
        <dbReference type="Pfam" id="PF01728"/>
    </source>
</evidence>
<sequence>MKLNINNIYPSSSSSNILKLILFNYIKHYNCYCNNHHRHYASSASSKRWLARQQRDQFSKKASMQNFRARSAYKLAELDEKFNIIKPNSINIDCGASPGSWSQYISHNNGIIIAVDLLYIDPIPGVNIIQGDFTNSITQEKIKNILKENQVDAVLSDMAPNFTGTHFELCESSFVFSEQVLKPGGTFLCKFLMGGQEMEFRKLLQTKFEKVRHEKPEASHSKSTEGYYLCLVLSNIIGQDVLENAFNFTFEEHISA</sequence>
<feature type="domain" description="Ribosomal RNA methyltransferase FtsJ" evidence="7">
    <location>
        <begin position="67"/>
        <end position="231"/>
    </location>
</feature>
<keyword evidence="4" id="KW-0808">Transferase</keyword>
<dbReference type="HAMAP" id="MF_01547">
    <property type="entry name" value="RNA_methyltr_E"/>
    <property type="match status" value="1"/>
</dbReference>
<dbReference type="SUPFAM" id="SSF53335">
    <property type="entry name" value="S-adenosyl-L-methionine-dependent methyltransferases"/>
    <property type="match status" value="1"/>
</dbReference>
<evidence type="ECO:0000313" key="9">
    <source>
        <dbReference type="Proteomes" id="UP000789706"/>
    </source>
</evidence>
<evidence type="ECO:0000256" key="3">
    <source>
        <dbReference type="ARBA" id="ARBA00022603"/>
    </source>
</evidence>
<evidence type="ECO:0000256" key="2">
    <source>
        <dbReference type="ARBA" id="ARBA00022552"/>
    </source>
</evidence>
<dbReference type="InterPro" id="IPR050082">
    <property type="entry name" value="RNA_methyltr_RlmE"/>
</dbReference>
<keyword evidence="3" id="KW-0489">Methyltransferase</keyword>
<evidence type="ECO:0000256" key="5">
    <source>
        <dbReference type="ARBA" id="ARBA00022691"/>
    </source>
</evidence>
<dbReference type="Gene3D" id="3.40.50.150">
    <property type="entry name" value="Vaccinia Virus protein VP39"/>
    <property type="match status" value="1"/>
</dbReference>
<evidence type="ECO:0000256" key="6">
    <source>
        <dbReference type="ARBA" id="ARBA00041184"/>
    </source>
</evidence>
<dbReference type="PANTHER" id="PTHR10920">
    <property type="entry name" value="RIBOSOMAL RNA METHYLTRANSFERASE"/>
    <property type="match status" value="1"/>
</dbReference>
<gene>
    <name evidence="8" type="ORF">DEBURN_LOCUS9177</name>
</gene>
<dbReference type="Pfam" id="PF01728">
    <property type="entry name" value="FtsJ"/>
    <property type="match status" value="1"/>
</dbReference>
<dbReference type="Proteomes" id="UP000789706">
    <property type="component" value="Unassembled WGS sequence"/>
</dbReference>
<dbReference type="GO" id="GO:0005739">
    <property type="term" value="C:mitochondrion"/>
    <property type="evidence" value="ECO:0007669"/>
    <property type="project" value="TreeGrafter"/>
</dbReference>
<dbReference type="GO" id="GO:0008650">
    <property type="term" value="F:rRNA (uridine-2'-O-)-methyltransferase activity"/>
    <property type="evidence" value="ECO:0007669"/>
    <property type="project" value="TreeGrafter"/>
</dbReference>
<dbReference type="AlphaFoldDB" id="A0A9N9GAR4"/>
<dbReference type="InterPro" id="IPR015507">
    <property type="entry name" value="rRNA-MeTfrase_E"/>
</dbReference>
<comment type="caution">
    <text evidence="8">The sequence shown here is derived from an EMBL/GenBank/DDBJ whole genome shotgun (WGS) entry which is preliminary data.</text>
</comment>
<evidence type="ECO:0000313" key="8">
    <source>
        <dbReference type="EMBL" id="CAG8593550.1"/>
    </source>
</evidence>
<comment type="similarity">
    <text evidence="1">Belongs to the class I-like SAM-binding methyltransferase superfamily. RNA methyltransferase RlmE family.</text>
</comment>
<dbReference type="EMBL" id="CAJVPK010001632">
    <property type="protein sequence ID" value="CAG8593550.1"/>
    <property type="molecule type" value="Genomic_DNA"/>
</dbReference>
<dbReference type="InterPro" id="IPR002877">
    <property type="entry name" value="RNA_MeTrfase_FtsJ_dom"/>
</dbReference>
<proteinExistence type="inferred from homology"/>
<keyword evidence="2" id="KW-0698">rRNA processing</keyword>
<dbReference type="OrthoDB" id="20105at2759"/>
<accession>A0A9N9GAR4</accession>
<reference evidence="8" key="1">
    <citation type="submission" date="2021-06" db="EMBL/GenBank/DDBJ databases">
        <authorList>
            <person name="Kallberg Y."/>
            <person name="Tangrot J."/>
            <person name="Rosling A."/>
        </authorList>
    </citation>
    <scope>NUCLEOTIDE SEQUENCE</scope>
    <source>
        <strain evidence="8">AZ414A</strain>
    </source>
</reference>
<protein>
    <recommendedName>
        <fullName evidence="6">rRNA methyltransferase 2, mitochondrial</fullName>
    </recommendedName>
</protein>